<reference evidence="2" key="1">
    <citation type="submission" date="2021-01" db="EMBL/GenBank/DDBJ databases">
        <title>Adiantum capillus-veneris genome.</title>
        <authorList>
            <person name="Fang Y."/>
            <person name="Liao Q."/>
        </authorList>
    </citation>
    <scope>NUCLEOTIDE SEQUENCE</scope>
    <source>
        <strain evidence="2">H3</strain>
        <tissue evidence="2">Leaf</tissue>
    </source>
</reference>
<protein>
    <recommendedName>
        <fullName evidence="1">NOA1/YqeH-like C-terminal domain-containing protein</fullName>
    </recommendedName>
</protein>
<name>A0A9D4Z933_ADICA</name>
<gene>
    <name evidence="2" type="ORF">GOP47_0020075</name>
</gene>
<dbReference type="InterPro" id="IPR050896">
    <property type="entry name" value="Mito_lipid_metab_GTPase"/>
</dbReference>
<organism evidence="2 3">
    <name type="scientific">Adiantum capillus-veneris</name>
    <name type="common">Maidenhair fern</name>
    <dbReference type="NCBI Taxonomy" id="13818"/>
    <lineage>
        <taxon>Eukaryota</taxon>
        <taxon>Viridiplantae</taxon>
        <taxon>Streptophyta</taxon>
        <taxon>Embryophyta</taxon>
        <taxon>Tracheophyta</taxon>
        <taxon>Polypodiopsida</taxon>
        <taxon>Polypodiidae</taxon>
        <taxon>Polypodiales</taxon>
        <taxon>Pteridineae</taxon>
        <taxon>Pteridaceae</taxon>
        <taxon>Vittarioideae</taxon>
        <taxon>Adiantum</taxon>
    </lineage>
</organism>
<dbReference type="PANTHER" id="PTHR46434:SF1">
    <property type="entry name" value="GENETIC INTERACTOR OF PROHIBITINS 3, MITOCHONDRIAL"/>
    <property type="match status" value="1"/>
</dbReference>
<feature type="domain" description="NOA1/YqeH-like C-terminal" evidence="1">
    <location>
        <begin position="56"/>
        <end position="153"/>
    </location>
</feature>
<dbReference type="EMBL" id="JABFUD020000019">
    <property type="protein sequence ID" value="KAI5065380.1"/>
    <property type="molecule type" value="Genomic_DNA"/>
</dbReference>
<dbReference type="InterPro" id="IPR048422">
    <property type="entry name" value="NOA1/YqeH-like_C"/>
</dbReference>
<dbReference type="PANTHER" id="PTHR46434">
    <property type="entry name" value="GENETIC INTERACTOR OF PROHIBITINS 3, MITOCHONDRIAL"/>
    <property type="match status" value="1"/>
</dbReference>
<dbReference type="AlphaFoldDB" id="A0A9D4Z933"/>
<evidence type="ECO:0000259" key="1">
    <source>
        <dbReference type="Pfam" id="PF21516"/>
    </source>
</evidence>
<dbReference type="Pfam" id="PF21516">
    <property type="entry name" value="YqeH-like_C"/>
    <property type="match status" value="1"/>
</dbReference>
<sequence length="184" mass="19916">MTGEALPPSELAKCFSWYHRSVAQRGYVGKVGDTIHVGGLARLDVKNISTSSMYITIWGSIFLTCHFAKTHKAGETFEKHVGVKLQPPLTKERIEELGPWVETPIIVTGDTWDKSSTDIAIAGLGWFGIGIKGTAELSLWTYEDVGITTRSALVPDMAQYFEKAGFTVIKGGSAKPKSNANAGP</sequence>
<dbReference type="Proteomes" id="UP000886520">
    <property type="component" value="Chromosome 19"/>
</dbReference>
<dbReference type="OrthoDB" id="1696305at2759"/>
<dbReference type="GO" id="GO:0005739">
    <property type="term" value="C:mitochondrion"/>
    <property type="evidence" value="ECO:0007669"/>
    <property type="project" value="TreeGrafter"/>
</dbReference>
<comment type="caution">
    <text evidence="2">The sequence shown here is derived from an EMBL/GenBank/DDBJ whole genome shotgun (WGS) entry which is preliminary data.</text>
</comment>
<evidence type="ECO:0000313" key="3">
    <source>
        <dbReference type="Proteomes" id="UP000886520"/>
    </source>
</evidence>
<evidence type="ECO:0000313" key="2">
    <source>
        <dbReference type="EMBL" id="KAI5065380.1"/>
    </source>
</evidence>
<keyword evidence="3" id="KW-1185">Reference proteome</keyword>
<proteinExistence type="predicted"/>
<accession>A0A9D4Z933</accession>